<feature type="compositionally biased region" description="Low complexity" evidence="4">
    <location>
        <begin position="560"/>
        <end position="584"/>
    </location>
</feature>
<name>D3BAK7_HETP5</name>
<dbReference type="OMA" id="WGYMSDG"/>
<organism evidence="6 7">
    <name type="scientific">Heterostelium pallidum (strain ATCC 26659 / Pp 5 / PN500)</name>
    <name type="common">Cellular slime mold</name>
    <name type="synonym">Polysphondylium pallidum</name>
    <dbReference type="NCBI Taxonomy" id="670386"/>
    <lineage>
        <taxon>Eukaryota</taxon>
        <taxon>Amoebozoa</taxon>
        <taxon>Evosea</taxon>
        <taxon>Eumycetozoa</taxon>
        <taxon>Dictyostelia</taxon>
        <taxon>Acytosteliales</taxon>
        <taxon>Acytosteliaceae</taxon>
        <taxon>Heterostelium</taxon>
    </lineage>
</organism>
<dbReference type="PROSITE" id="PS50012">
    <property type="entry name" value="RCC1_3"/>
    <property type="match status" value="6"/>
</dbReference>
<accession>D3BAK7</accession>
<dbReference type="Pfam" id="PF25390">
    <property type="entry name" value="WD40_RLD"/>
    <property type="match status" value="1"/>
</dbReference>
<feature type="repeat" description="RCC1" evidence="3">
    <location>
        <begin position="85"/>
        <end position="156"/>
    </location>
</feature>
<evidence type="ECO:0000256" key="3">
    <source>
        <dbReference type="PROSITE-ProRule" id="PRU00235"/>
    </source>
</evidence>
<feature type="repeat" description="RCC1" evidence="3">
    <location>
        <begin position="368"/>
        <end position="465"/>
    </location>
</feature>
<evidence type="ECO:0000256" key="1">
    <source>
        <dbReference type="ARBA" id="ARBA00022658"/>
    </source>
</evidence>
<evidence type="ECO:0000313" key="6">
    <source>
        <dbReference type="EMBL" id="EFA81594.1"/>
    </source>
</evidence>
<dbReference type="InterPro" id="IPR051553">
    <property type="entry name" value="Ran_GTPase-activating"/>
</dbReference>
<evidence type="ECO:0000256" key="4">
    <source>
        <dbReference type="SAM" id="MobiDB-lite"/>
    </source>
</evidence>
<feature type="repeat" description="RCC1" evidence="3">
    <location>
        <begin position="314"/>
        <end position="367"/>
    </location>
</feature>
<protein>
    <recommendedName>
        <fullName evidence="5">RCC1-like domain-containing protein</fullName>
    </recommendedName>
</protein>
<feature type="repeat" description="RCC1" evidence="3">
    <location>
        <begin position="158"/>
        <end position="209"/>
    </location>
</feature>
<dbReference type="InterPro" id="IPR000408">
    <property type="entry name" value="Reg_chr_condens"/>
</dbReference>
<feature type="domain" description="RCC1-like" evidence="5">
    <location>
        <begin position="234"/>
        <end position="498"/>
    </location>
</feature>
<feature type="region of interest" description="Disordered" evidence="4">
    <location>
        <begin position="20"/>
        <end position="76"/>
    </location>
</feature>
<keyword evidence="7" id="KW-1185">Reference proteome</keyword>
<evidence type="ECO:0000259" key="5">
    <source>
        <dbReference type="Pfam" id="PF25390"/>
    </source>
</evidence>
<dbReference type="InterPro" id="IPR009091">
    <property type="entry name" value="RCC1/BLIP-II"/>
</dbReference>
<dbReference type="PANTHER" id="PTHR45982:SF1">
    <property type="entry name" value="REGULATOR OF CHROMOSOME CONDENSATION"/>
    <property type="match status" value="1"/>
</dbReference>
<comment type="caution">
    <text evidence="6">The sequence shown here is derived from an EMBL/GenBank/DDBJ whole genome shotgun (WGS) entry which is preliminary data.</text>
</comment>
<feature type="compositionally biased region" description="Acidic residues" evidence="4">
    <location>
        <begin position="23"/>
        <end position="32"/>
    </location>
</feature>
<dbReference type="STRING" id="670386.D3BAK7"/>
<dbReference type="PROSITE" id="PS00626">
    <property type="entry name" value="RCC1_2"/>
    <property type="match status" value="2"/>
</dbReference>
<feature type="repeat" description="RCC1" evidence="3">
    <location>
        <begin position="262"/>
        <end position="313"/>
    </location>
</feature>
<proteinExistence type="predicted"/>
<dbReference type="SUPFAM" id="SSF50985">
    <property type="entry name" value="RCC1/BLIP-II"/>
    <property type="match status" value="1"/>
</dbReference>
<dbReference type="Pfam" id="PF00415">
    <property type="entry name" value="RCC1"/>
    <property type="match status" value="2"/>
</dbReference>
<sequence>MISGVTQWLTCGGKSVDKWFFGEGEDESDSSDSNESLGSSERSDDFDETSEDDSDGSDTLRKSKKKRSQEDQKQYDKYNNPQYFGQLYSWGYNFYGQCALDNNHNHNNNNNNKQTVDEDDDDSNFNIIKLPTLIKQGLIVSMIACGDSHALAVLPNDATVLSWGCNRWGQLGLGDQVNRCHPTPISGLSQSIPVFVAAGSQHSFVLSKFGELFSFGCGTFGRLGHGNELPSFNPRPISTLVGKHIVSVAAGLMHSAAVDSQGALYTWGWNRYGQLGLGTVKKHTLPNKNKELERFNIVKVVCGKNHTLVLDVNGHVYSFGFNVCGQLGIGSYTDSIKPNRIDLDLKQNDEIIDIAAGYYHVLLLTKKGCVYSFGYISDGALGLGDVVGHQSRPKLMPFSHFNHEFNDSIDSYKEIYGEYNSDSENDINNNNAKLPPKVVELHNEIGDVAVKIAAGGWHSAIITSSGRLYTFGLGDNFRLGNNCQEDQDMPCIVNKEIWGVTKETTDLNILQNDLDSMSLLEKRKNRSKSPNSMTGVTTNRNNLNSNGLPPRENIEEPTESENSTTNQPTTTTTLNNSNNHNLSPPTSPESNHSIKTVNVHTKVVNVVIGSAFTLAVVNSTVTKT</sequence>
<feature type="repeat" description="RCC1" evidence="3">
    <location>
        <begin position="210"/>
        <end position="261"/>
    </location>
</feature>
<dbReference type="InterPro" id="IPR058923">
    <property type="entry name" value="RCC1-like_dom"/>
</dbReference>
<feature type="compositionally biased region" description="Polar residues" evidence="4">
    <location>
        <begin position="528"/>
        <end position="547"/>
    </location>
</feature>
<evidence type="ECO:0000313" key="7">
    <source>
        <dbReference type="Proteomes" id="UP000001396"/>
    </source>
</evidence>
<feature type="region of interest" description="Disordered" evidence="4">
    <location>
        <begin position="520"/>
        <end position="593"/>
    </location>
</feature>
<keyword evidence="1" id="KW-0344">Guanine-nucleotide releasing factor</keyword>
<dbReference type="InParanoid" id="D3BAK7"/>
<dbReference type="EMBL" id="ADBJ01000025">
    <property type="protein sequence ID" value="EFA81594.1"/>
    <property type="molecule type" value="Genomic_DNA"/>
</dbReference>
<dbReference type="RefSeq" id="XP_020433711.1">
    <property type="nucleotide sequence ID" value="XM_020576462.1"/>
</dbReference>
<dbReference type="PRINTS" id="PR00633">
    <property type="entry name" value="RCCNDNSATION"/>
</dbReference>
<dbReference type="PANTHER" id="PTHR45982">
    <property type="entry name" value="REGULATOR OF CHROMOSOME CONDENSATION"/>
    <property type="match status" value="1"/>
</dbReference>
<reference evidence="6 7" key="1">
    <citation type="journal article" date="2011" name="Genome Res.">
        <title>Phylogeny-wide analysis of social amoeba genomes highlights ancient origins for complex intercellular communication.</title>
        <authorList>
            <person name="Heidel A.J."/>
            <person name="Lawal H.M."/>
            <person name="Felder M."/>
            <person name="Schilde C."/>
            <person name="Helps N.R."/>
            <person name="Tunggal B."/>
            <person name="Rivero F."/>
            <person name="John U."/>
            <person name="Schleicher M."/>
            <person name="Eichinger L."/>
            <person name="Platzer M."/>
            <person name="Noegel A.A."/>
            <person name="Schaap P."/>
            <person name="Gloeckner G."/>
        </authorList>
    </citation>
    <scope>NUCLEOTIDE SEQUENCE [LARGE SCALE GENOMIC DNA]</scope>
    <source>
        <strain evidence="7">ATCC 26659 / Pp 5 / PN500</strain>
    </source>
</reference>
<feature type="compositionally biased region" description="Acidic residues" evidence="4">
    <location>
        <begin position="44"/>
        <end position="56"/>
    </location>
</feature>
<evidence type="ECO:0000256" key="2">
    <source>
        <dbReference type="ARBA" id="ARBA00022737"/>
    </source>
</evidence>
<dbReference type="Gene3D" id="2.130.10.30">
    <property type="entry name" value="Regulator of chromosome condensation 1/beta-lactamase-inhibitor protein II"/>
    <property type="match status" value="3"/>
</dbReference>
<dbReference type="Proteomes" id="UP000001396">
    <property type="component" value="Unassembled WGS sequence"/>
</dbReference>
<keyword evidence="2" id="KW-0677">Repeat</keyword>
<gene>
    <name evidence="6" type="ORF">PPL_05585</name>
</gene>
<dbReference type="AlphaFoldDB" id="D3BAK7"/>
<dbReference type="GeneID" id="31361069"/>